<reference evidence="13 14" key="1">
    <citation type="journal article" date="2023" name="Hortic Res">
        <title>Pangenome of water caltrop reveals structural variations and asymmetric subgenome divergence after allopolyploidization.</title>
        <authorList>
            <person name="Zhang X."/>
            <person name="Chen Y."/>
            <person name="Wang L."/>
            <person name="Yuan Y."/>
            <person name="Fang M."/>
            <person name="Shi L."/>
            <person name="Lu R."/>
            <person name="Comes H.P."/>
            <person name="Ma Y."/>
            <person name="Chen Y."/>
            <person name="Huang G."/>
            <person name="Zhou Y."/>
            <person name="Zheng Z."/>
            <person name="Qiu Y."/>
        </authorList>
    </citation>
    <scope>NUCLEOTIDE SEQUENCE [LARGE SCALE GENOMIC DNA]</scope>
    <source>
        <strain evidence="13">F231</strain>
    </source>
</reference>
<accession>A0AAN7KFZ8</accession>
<dbReference type="GO" id="GO:0045893">
    <property type="term" value="P:positive regulation of DNA-templated transcription"/>
    <property type="evidence" value="ECO:0007669"/>
    <property type="project" value="UniProtKB-ARBA"/>
</dbReference>
<feature type="coiled-coil region" evidence="11">
    <location>
        <begin position="132"/>
        <end position="166"/>
    </location>
</feature>
<feature type="DNA-binding region" description="Homeobox" evidence="8">
    <location>
        <begin position="61"/>
        <end position="120"/>
    </location>
</feature>
<evidence type="ECO:0000256" key="1">
    <source>
        <dbReference type="ARBA" id="ARBA00004123"/>
    </source>
</evidence>
<keyword evidence="2 10" id="KW-0805">Transcription regulation</keyword>
<evidence type="ECO:0000256" key="3">
    <source>
        <dbReference type="ARBA" id="ARBA00023125"/>
    </source>
</evidence>
<dbReference type="PROSITE" id="PS00027">
    <property type="entry name" value="HOMEOBOX_1"/>
    <property type="match status" value="1"/>
</dbReference>
<evidence type="ECO:0000256" key="9">
    <source>
        <dbReference type="RuleBase" id="RU000682"/>
    </source>
</evidence>
<evidence type="ECO:0000313" key="14">
    <source>
        <dbReference type="Proteomes" id="UP001346149"/>
    </source>
</evidence>
<evidence type="ECO:0000256" key="4">
    <source>
        <dbReference type="ARBA" id="ARBA00023155"/>
    </source>
</evidence>
<evidence type="ECO:0000256" key="8">
    <source>
        <dbReference type="PROSITE-ProRule" id="PRU00108"/>
    </source>
</evidence>
<sequence length="282" mass="32262">MESSRFLFDPSLSSGSMLFLGSGDDTLLPGGGSAMGTGESLKRRALFSLPEELYEYYDEQMPEKKRRLTIEQVHLLEKSFEEENKLEPDRKTELAKKLGLQPRQVAVWFQNRRARWKTKQLERDYDILKSSYDSLLLNYDSISKENEQLRSQLISLNEKLQAREVTGGDPKAQKQETTIQLSCKKITDCLSSGSGRSSPVEEEGMQLIVSSGDSNFEYCRFMTPFDGIQSEDDWSEDGQSYFRNDVFVAAAVAASQHLEEEEPMCWWEWSKEFDVNLNGPVN</sequence>
<evidence type="ECO:0000256" key="5">
    <source>
        <dbReference type="ARBA" id="ARBA00023163"/>
    </source>
</evidence>
<dbReference type="InterPro" id="IPR001356">
    <property type="entry name" value="HD"/>
</dbReference>
<dbReference type="FunFam" id="1.10.10.60:FF:000159">
    <property type="entry name" value="Homeobox-leucine zipper protein HAT5"/>
    <property type="match status" value="1"/>
</dbReference>
<evidence type="ECO:0000259" key="12">
    <source>
        <dbReference type="PROSITE" id="PS50071"/>
    </source>
</evidence>
<dbReference type="SUPFAM" id="SSF46689">
    <property type="entry name" value="Homeodomain-like"/>
    <property type="match status" value="1"/>
</dbReference>
<name>A0AAN7KFZ8_TRANT</name>
<dbReference type="GO" id="GO:0042802">
    <property type="term" value="F:identical protein binding"/>
    <property type="evidence" value="ECO:0007669"/>
    <property type="project" value="UniProtKB-ARBA"/>
</dbReference>
<comment type="caution">
    <text evidence="13">The sequence shown here is derived from an EMBL/GenBank/DDBJ whole genome shotgun (WGS) entry which is preliminary data.</text>
</comment>
<feature type="domain" description="Homeobox" evidence="12">
    <location>
        <begin position="59"/>
        <end position="119"/>
    </location>
</feature>
<dbReference type="EMBL" id="JAXQNO010000023">
    <property type="protein sequence ID" value="KAK4765477.1"/>
    <property type="molecule type" value="Genomic_DNA"/>
</dbReference>
<keyword evidence="6 8" id="KW-0539">Nucleus</keyword>
<protein>
    <recommendedName>
        <fullName evidence="10">Homeobox-leucine zipper protein</fullName>
    </recommendedName>
    <alternativeName>
        <fullName evidence="10">HD-ZIP protein</fullName>
    </alternativeName>
    <alternativeName>
        <fullName evidence="10">Homeodomain transcription factor</fullName>
    </alternativeName>
</protein>
<gene>
    <name evidence="13" type="ORF">SAY86_026567</name>
</gene>
<dbReference type="PRINTS" id="PR00031">
    <property type="entry name" value="HTHREPRESSR"/>
</dbReference>
<dbReference type="GO" id="GO:0005634">
    <property type="term" value="C:nucleus"/>
    <property type="evidence" value="ECO:0007669"/>
    <property type="project" value="UniProtKB-SubCell"/>
</dbReference>
<dbReference type="PROSITE" id="PS50071">
    <property type="entry name" value="HOMEOBOX_2"/>
    <property type="match status" value="1"/>
</dbReference>
<evidence type="ECO:0000313" key="13">
    <source>
        <dbReference type="EMBL" id="KAK4765477.1"/>
    </source>
</evidence>
<keyword evidence="3 8" id="KW-0238">DNA-binding</keyword>
<keyword evidence="14" id="KW-1185">Reference proteome</keyword>
<keyword evidence="4 8" id="KW-0371">Homeobox</keyword>
<dbReference type="GO" id="GO:0000981">
    <property type="term" value="F:DNA-binding transcription factor activity, RNA polymerase II-specific"/>
    <property type="evidence" value="ECO:0007669"/>
    <property type="project" value="UniProtKB-UniRule"/>
</dbReference>
<dbReference type="InterPro" id="IPR003106">
    <property type="entry name" value="Leu_zip_homeo"/>
</dbReference>
<dbReference type="AlphaFoldDB" id="A0AAN7KFZ8"/>
<evidence type="ECO:0000256" key="7">
    <source>
        <dbReference type="ARBA" id="ARBA00025748"/>
    </source>
</evidence>
<evidence type="ECO:0000256" key="2">
    <source>
        <dbReference type="ARBA" id="ARBA00023015"/>
    </source>
</evidence>
<dbReference type="InterPro" id="IPR000047">
    <property type="entry name" value="HTH_motif"/>
</dbReference>
<dbReference type="Pfam" id="PF02183">
    <property type="entry name" value="HALZ"/>
    <property type="match status" value="1"/>
</dbReference>
<dbReference type="InterPro" id="IPR045224">
    <property type="entry name" value="HDZip_class_I_plant"/>
</dbReference>
<dbReference type="InterPro" id="IPR009057">
    <property type="entry name" value="Homeodomain-like_sf"/>
</dbReference>
<dbReference type="Pfam" id="PF00046">
    <property type="entry name" value="Homeodomain"/>
    <property type="match status" value="1"/>
</dbReference>
<evidence type="ECO:0000256" key="6">
    <source>
        <dbReference type="ARBA" id="ARBA00023242"/>
    </source>
</evidence>
<comment type="function">
    <text evidence="10">Transcription factor.</text>
</comment>
<comment type="subcellular location">
    <subcellularLocation>
        <location evidence="1 8 9">Nucleus</location>
    </subcellularLocation>
</comment>
<evidence type="ECO:0000256" key="11">
    <source>
        <dbReference type="SAM" id="Coils"/>
    </source>
</evidence>
<organism evidence="13 14">
    <name type="scientific">Trapa natans</name>
    <name type="common">Water chestnut</name>
    <dbReference type="NCBI Taxonomy" id="22666"/>
    <lineage>
        <taxon>Eukaryota</taxon>
        <taxon>Viridiplantae</taxon>
        <taxon>Streptophyta</taxon>
        <taxon>Embryophyta</taxon>
        <taxon>Tracheophyta</taxon>
        <taxon>Spermatophyta</taxon>
        <taxon>Magnoliopsida</taxon>
        <taxon>eudicotyledons</taxon>
        <taxon>Gunneridae</taxon>
        <taxon>Pentapetalae</taxon>
        <taxon>rosids</taxon>
        <taxon>malvids</taxon>
        <taxon>Myrtales</taxon>
        <taxon>Lythraceae</taxon>
        <taxon>Trapa</taxon>
    </lineage>
</organism>
<dbReference type="PANTHER" id="PTHR24326:SF497">
    <property type="entry name" value="HOMEOBOX-LEUCINE ZIPPER PROTEIN HAT5"/>
    <property type="match status" value="1"/>
</dbReference>
<dbReference type="SMART" id="SM00389">
    <property type="entry name" value="HOX"/>
    <property type="match status" value="1"/>
</dbReference>
<dbReference type="PANTHER" id="PTHR24326">
    <property type="entry name" value="HOMEOBOX-LEUCINE ZIPPER PROTEIN"/>
    <property type="match status" value="1"/>
</dbReference>
<dbReference type="Proteomes" id="UP001346149">
    <property type="component" value="Unassembled WGS sequence"/>
</dbReference>
<proteinExistence type="inferred from homology"/>
<dbReference type="Gene3D" id="1.10.10.60">
    <property type="entry name" value="Homeodomain-like"/>
    <property type="match status" value="1"/>
</dbReference>
<dbReference type="CDD" id="cd00086">
    <property type="entry name" value="homeodomain"/>
    <property type="match status" value="1"/>
</dbReference>
<keyword evidence="5 10" id="KW-0804">Transcription</keyword>
<dbReference type="InterPro" id="IPR017970">
    <property type="entry name" value="Homeobox_CS"/>
</dbReference>
<evidence type="ECO:0000256" key="10">
    <source>
        <dbReference type="RuleBase" id="RU369038"/>
    </source>
</evidence>
<keyword evidence="11" id="KW-0175">Coiled coil</keyword>
<dbReference type="GO" id="GO:0043565">
    <property type="term" value="F:sequence-specific DNA binding"/>
    <property type="evidence" value="ECO:0007669"/>
    <property type="project" value="InterPro"/>
</dbReference>
<comment type="similarity">
    <text evidence="7 10">Belongs to the HD-ZIP homeobox family. Class I subfamily.</text>
</comment>